<dbReference type="FunFam" id="1.10.1270.20:FF:000001">
    <property type="entry name" value="tRNA (guanine-N(1)-)-methyltransferase"/>
    <property type="match status" value="1"/>
</dbReference>
<dbReference type="PIRSF" id="PIRSF000386">
    <property type="entry name" value="tRNA_mtase"/>
    <property type="match status" value="1"/>
</dbReference>
<feature type="binding site" evidence="15 16">
    <location>
        <position position="111"/>
    </location>
    <ligand>
        <name>S-adenosyl-L-methionine</name>
        <dbReference type="ChEBI" id="CHEBI:59789"/>
    </ligand>
</feature>
<evidence type="ECO:0000313" key="20">
    <source>
        <dbReference type="Proteomes" id="UP000237865"/>
    </source>
</evidence>
<dbReference type="PANTHER" id="PTHR46417">
    <property type="entry name" value="TRNA (GUANINE-N(1)-)-METHYLTRANSFERASE"/>
    <property type="match status" value="1"/>
</dbReference>
<dbReference type="NCBIfam" id="TIGR00088">
    <property type="entry name" value="trmD"/>
    <property type="match status" value="1"/>
</dbReference>
<dbReference type="SUPFAM" id="SSF75217">
    <property type="entry name" value="alpha/beta knot"/>
    <property type="match status" value="1"/>
</dbReference>
<dbReference type="InterPro" id="IPR002649">
    <property type="entry name" value="tRNA_m1G_MeTrfase_TrmD"/>
</dbReference>
<evidence type="ECO:0000256" key="13">
    <source>
        <dbReference type="ARBA" id="ARBA00033392"/>
    </source>
</evidence>
<dbReference type="FunFam" id="3.40.1280.10:FF:000001">
    <property type="entry name" value="tRNA (guanine-N(1)-)-methyltransferase"/>
    <property type="match status" value="1"/>
</dbReference>
<keyword evidence="11 15" id="KW-0819">tRNA processing</keyword>
<comment type="similarity">
    <text evidence="3 15 17">Belongs to the RNA methyltransferase TrmD family.</text>
</comment>
<name>A0A2S5RDF8_9MOLU</name>
<evidence type="ECO:0000256" key="3">
    <source>
        <dbReference type="ARBA" id="ARBA00007630"/>
    </source>
</evidence>
<dbReference type="Proteomes" id="UP000237865">
    <property type="component" value="Unassembled WGS sequence"/>
</dbReference>
<comment type="function">
    <text evidence="1 15 17">Specifically methylates guanosine-37 in various tRNAs.</text>
</comment>
<comment type="catalytic activity">
    <reaction evidence="14 15 17">
        <text>guanosine(37) in tRNA + S-adenosyl-L-methionine = N(1)-methylguanosine(37) in tRNA + S-adenosyl-L-homocysteine + H(+)</text>
        <dbReference type="Rhea" id="RHEA:36899"/>
        <dbReference type="Rhea" id="RHEA-COMP:10145"/>
        <dbReference type="Rhea" id="RHEA-COMP:10147"/>
        <dbReference type="ChEBI" id="CHEBI:15378"/>
        <dbReference type="ChEBI" id="CHEBI:57856"/>
        <dbReference type="ChEBI" id="CHEBI:59789"/>
        <dbReference type="ChEBI" id="CHEBI:73542"/>
        <dbReference type="ChEBI" id="CHEBI:74269"/>
        <dbReference type="EC" id="2.1.1.228"/>
    </reaction>
</comment>
<evidence type="ECO:0000256" key="6">
    <source>
        <dbReference type="ARBA" id="ARBA00014679"/>
    </source>
</evidence>
<evidence type="ECO:0000256" key="15">
    <source>
        <dbReference type="HAMAP-Rule" id="MF_00605"/>
    </source>
</evidence>
<dbReference type="Gene3D" id="1.10.1270.20">
    <property type="entry name" value="tRNA(m1g37)methyltransferase, domain 2"/>
    <property type="match status" value="1"/>
</dbReference>
<dbReference type="NCBIfam" id="NF000648">
    <property type="entry name" value="PRK00026.1"/>
    <property type="match status" value="1"/>
</dbReference>
<comment type="subcellular location">
    <subcellularLocation>
        <location evidence="2 15 17">Cytoplasm</location>
    </subcellularLocation>
</comment>
<evidence type="ECO:0000256" key="10">
    <source>
        <dbReference type="ARBA" id="ARBA00022691"/>
    </source>
</evidence>
<dbReference type="PANTHER" id="PTHR46417:SF1">
    <property type="entry name" value="TRNA (GUANINE-N(1)-)-METHYLTRANSFERASE"/>
    <property type="match status" value="1"/>
</dbReference>
<organism evidence="19 20">
    <name type="scientific">Williamsoniiplasma lucivorax</name>
    <dbReference type="NCBI Taxonomy" id="209274"/>
    <lineage>
        <taxon>Bacteria</taxon>
        <taxon>Bacillati</taxon>
        <taxon>Mycoplasmatota</taxon>
        <taxon>Mollicutes</taxon>
        <taxon>Entomoplasmatales</taxon>
        <taxon>Williamsoniiplasma</taxon>
    </lineage>
</organism>
<evidence type="ECO:0000259" key="18">
    <source>
        <dbReference type="Pfam" id="PF01746"/>
    </source>
</evidence>
<keyword evidence="10 15" id="KW-0949">S-adenosyl-L-methionine</keyword>
<proteinExistence type="inferred from homology"/>
<sequence length="240" mass="27571">MKYSIITLFPKTIQAYIEESIIKKALERNLIAVEIIDLRDYTTLAHNQVDDYQFGGGKGMVLMVEPIVRAIEAVKTKNSWVVLTTPQGQTWQQTLAKQFAKQYEHLIIICGHYEGFDERVLEYVDQEVSIGDYVLTGGEIAALVIVDSITRSIPHVIKEESFAQDSFENNLLDYPVYTKPVEFRGSKVPDVLLSGHHANIQKFKDEQQVINTWKKRPDLIDEKQLNQYQKEILNKLKKGE</sequence>
<dbReference type="GO" id="GO:0005829">
    <property type="term" value="C:cytosol"/>
    <property type="evidence" value="ECO:0007669"/>
    <property type="project" value="TreeGrafter"/>
</dbReference>
<dbReference type="CDD" id="cd18080">
    <property type="entry name" value="TrmD-like"/>
    <property type="match status" value="1"/>
</dbReference>
<keyword evidence="20" id="KW-1185">Reference proteome</keyword>
<dbReference type="EMBL" id="PHNE01000004">
    <property type="protein sequence ID" value="PPE05242.1"/>
    <property type="molecule type" value="Genomic_DNA"/>
</dbReference>
<dbReference type="GO" id="GO:0052906">
    <property type="term" value="F:tRNA (guanine(37)-N1)-methyltransferase activity"/>
    <property type="evidence" value="ECO:0007669"/>
    <property type="project" value="UniProtKB-UniRule"/>
</dbReference>
<keyword evidence="9 15" id="KW-0808">Transferase</keyword>
<evidence type="ECO:0000256" key="16">
    <source>
        <dbReference type="PIRSR" id="PIRSR000386-1"/>
    </source>
</evidence>
<evidence type="ECO:0000256" key="5">
    <source>
        <dbReference type="ARBA" id="ARBA00012807"/>
    </source>
</evidence>
<dbReference type="GO" id="GO:0002939">
    <property type="term" value="P:tRNA N1-guanine methylation"/>
    <property type="evidence" value="ECO:0007669"/>
    <property type="project" value="TreeGrafter"/>
</dbReference>
<protein>
    <recommendedName>
        <fullName evidence="6 15">tRNA (guanine-N(1)-)-methyltransferase</fullName>
        <ecNumber evidence="5 15">2.1.1.228</ecNumber>
    </recommendedName>
    <alternativeName>
        <fullName evidence="12 15">M1G-methyltransferase</fullName>
    </alternativeName>
    <alternativeName>
        <fullName evidence="13 15">tRNA [GM37] methyltransferase</fullName>
    </alternativeName>
</protein>
<dbReference type="Gene3D" id="3.40.1280.10">
    <property type="match status" value="1"/>
</dbReference>
<dbReference type="InterPro" id="IPR016009">
    <property type="entry name" value="tRNA_MeTrfase_TRMD/TRM10"/>
</dbReference>
<comment type="subunit">
    <text evidence="4 15 17">Homodimer.</text>
</comment>
<dbReference type="InterPro" id="IPR029028">
    <property type="entry name" value="Alpha/beta_knot_MTases"/>
</dbReference>
<evidence type="ECO:0000256" key="11">
    <source>
        <dbReference type="ARBA" id="ARBA00022694"/>
    </source>
</evidence>
<keyword evidence="8 15" id="KW-0489">Methyltransferase</keyword>
<evidence type="ECO:0000313" key="19">
    <source>
        <dbReference type="EMBL" id="PPE05242.1"/>
    </source>
</evidence>
<evidence type="ECO:0000256" key="2">
    <source>
        <dbReference type="ARBA" id="ARBA00004496"/>
    </source>
</evidence>
<evidence type="ECO:0000256" key="1">
    <source>
        <dbReference type="ARBA" id="ARBA00002634"/>
    </source>
</evidence>
<dbReference type="RefSeq" id="WP_028126460.1">
    <property type="nucleotide sequence ID" value="NZ_PHNE01000004.1"/>
</dbReference>
<keyword evidence="7 15" id="KW-0963">Cytoplasm</keyword>
<dbReference type="EC" id="2.1.1.228" evidence="5 15"/>
<reference evidence="19 20" key="1">
    <citation type="submission" date="2017-11" db="EMBL/GenBank/DDBJ databases">
        <title>Genome sequence of Entomoplasma lucivorax PIPN-2 (ATCC 49196).</title>
        <authorList>
            <person name="Lo W.-S."/>
            <person name="Gasparich G.E."/>
            <person name="Kuo C.-H."/>
        </authorList>
    </citation>
    <scope>NUCLEOTIDE SEQUENCE [LARGE SCALE GENOMIC DNA]</scope>
    <source>
        <strain evidence="19 20">PIPN-2</strain>
    </source>
</reference>
<evidence type="ECO:0000256" key="17">
    <source>
        <dbReference type="RuleBase" id="RU003464"/>
    </source>
</evidence>
<evidence type="ECO:0000256" key="12">
    <source>
        <dbReference type="ARBA" id="ARBA00029736"/>
    </source>
</evidence>
<evidence type="ECO:0000256" key="14">
    <source>
        <dbReference type="ARBA" id="ARBA00047783"/>
    </source>
</evidence>
<dbReference type="AlphaFoldDB" id="A0A2S5RDF8"/>
<feature type="domain" description="tRNA methyltransferase TRMD/TRM10-type" evidence="18">
    <location>
        <begin position="1"/>
        <end position="221"/>
    </location>
</feature>
<dbReference type="HAMAP" id="MF_00605">
    <property type="entry name" value="TrmD"/>
    <property type="match status" value="1"/>
</dbReference>
<dbReference type="InterPro" id="IPR023148">
    <property type="entry name" value="tRNA_m1G_MeTrfase_C_sf"/>
</dbReference>
<accession>A0A2S5RDF8</accession>
<gene>
    <name evidence="15 19" type="primary">trmD</name>
    <name evidence="19" type="ORF">ELUCI_v1c07780</name>
</gene>
<dbReference type="Pfam" id="PF01746">
    <property type="entry name" value="tRNA_m1G_MT"/>
    <property type="match status" value="1"/>
</dbReference>
<feature type="binding site" evidence="15 16">
    <location>
        <begin position="130"/>
        <end position="135"/>
    </location>
    <ligand>
        <name>S-adenosyl-L-methionine</name>
        <dbReference type="ChEBI" id="CHEBI:59789"/>
    </ligand>
</feature>
<evidence type="ECO:0000256" key="9">
    <source>
        <dbReference type="ARBA" id="ARBA00022679"/>
    </source>
</evidence>
<dbReference type="InterPro" id="IPR029026">
    <property type="entry name" value="tRNA_m1G_MTases_N"/>
</dbReference>
<dbReference type="STRING" id="1399797.GCA_000518285_00403"/>
<evidence type="ECO:0000256" key="7">
    <source>
        <dbReference type="ARBA" id="ARBA00022490"/>
    </source>
</evidence>
<evidence type="ECO:0000256" key="4">
    <source>
        <dbReference type="ARBA" id="ARBA00011738"/>
    </source>
</evidence>
<comment type="caution">
    <text evidence="19">The sequence shown here is derived from an EMBL/GenBank/DDBJ whole genome shotgun (WGS) entry which is preliminary data.</text>
</comment>
<evidence type="ECO:0000256" key="8">
    <source>
        <dbReference type="ARBA" id="ARBA00022603"/>
    </source>
</evidence>